<evidence type="ECO:0000256" key="5">
    <source>
        <dbReference type="SAM" id="Phobius"/>
    </source>
</evidence>
<keyword evidence="5" id="KW-0812">Transmembrane</keyword>
<dbReference type="Gramene" id="Mp3g24290.1">
    <property type="protein sequence ID" value="Mp3g24290.1.cds"/>
    <property type="gene ID" value="Mp3g24290"/>
</dbReference>
<dbReference type="OrthoDB" id="10013825at2759"/>
<dbReference type="GO" id="GO:0009611">
    <property type="term" value="P:response to wounding"/>
    <property type="evidence" value="ECO:0007669"/>
    <property type="project" value="InterPro"/>
</dbReference>
<feature type="compositionally biased region" description="Basic and acidic residues" evidence="4">
    <location>
        <begin position="72"/>
        <end position="82"/>
    </location>
</feature>
<feature type="transmembrane region" description="Helical" evidence="5">
    <location>
        <begin position="20"/>
        <end position="41"/>
    </location>
</feature>
<dbReference type="PANTHER" id="PTHR33091">
    <property type="entry name" value="PROTEIN, PUTATIVE, EXPRESSED-RELATED"/>
    <property type="match status" value="1"/>
</dbReference>
<gene>
    <name evidence="6" type="ORF">MARPO_0178s0026</name>
</gene>
<dbReference type="PRINTS" id="PR00292">
    <property type="entry name" value="POTATOINHBTR"/>
</dbReference>
<dbReference type="PROSITE" id="PS00285">
    <property type="entry name" value="POTATO_INHIBITOR"/>
    <property type="match status" value="1"/>
</dbReference>
<dbReference type="Pfam" id="PF00280">
    <property type="entry name" value="potato_inhibit"/>
    <property type="match status" value="1"/>
</dbReference>
<accession>A0A2R6W2A7</accession>
<proteinExistence type="inferred from homology"/>
<evidence type="ECO:0000313" key="6">
    <source>
        <dbReference type="EMBL" id="PTQ27982.1"/>
    </source>
</evidence>
<evidence type="ECO:0000313" key="7">
    <source>
        <dbReference type="Proteomes" id="UP000244005"/>
    </source>
</evidence>
<dbReference type="GO" id="GO:0004867">
    <property type="term" value="F:serine-type endopeptidase inhibitor activity"/>
    <property type="evidence" value="ECO:0007669"/>
    <property type="project" value="UniProtKB-KW"/>
</dbReference>
<dbReference type="InterPro" id="IPR036354">
    <property type="entry name" value="Prot_inh_pot1_sf"/>
</dbReference>
<dbReference type="Gene3D" id="3.30.10.10">
    <property type="entry name" value="Trypsin Inhibitor V, subunit A"/>
    <property type="match status" value="1"/>
</dbReference>
<organism evidence="6 7">
    <name type="scientific">Marchantia polymorpha</name>
    <name type="common">Common liverwort</name>
    <name type="synonym">Marchantia aquatica</name>
    <dbReference type="NCBI Taxonomy" id="3197"/>
    <lineage>
        <taxon>Eukaryota</taxon>
        <taxon>Viridiplantae</taxon>
        <taxon>Streptophyta</taxon>
        <taxon>Embryophyta</taxon>
        <taxon>Marchantiophyta</taxon>
        <taxon>Marchantiopsida</taxon>
        <taxon>Marchantiidae</taxon>
        <taxon>Marchantiales</taxon>
        <taxon>Marchantiaceae</taxon>
        <taxon>Marchantia</taxon>
    </lineage>
</organism>
<evidence type="ECO:0000256" key="4">
    <source>
        <dbReference type="SAM" id="MobiDB-lite"/>
    </source>
</evidence>
<dbReference type="PANTHER" id="PTHR33091:SF29">
    <property type="entry name" value="SUBTILISIN INHIBITOR 1"/>
    <property type="match status" value="1"/>
</dbReference>
<reference evidence="7" key="1">
    <citation type="journal article" date="2017" name="Cell">
        <title>Insights into land plant evolution garnered from the Marchantia polymorpha genome.</title>
        <authorList>
            <person name="Bowman J.L."/>
            <person name="Kohchi T."/>
            <person name="Yamato K.T."/>
            <person name="Jenkins J."/>
            <person name="Shu S."/>
            <person name="Ishizaki K."/>
            <person name="Yamaoka S."/>
            <person name="Nishihama R."/>
            <person name="Nakamura Y."/>
            <person name="Berger F."/>
            <person name="Adam C."/>
            <person name="Aki S.S."/>
            <person name="Althoff F."/>
            <person name="Araki T."/>
            <person name="Arteaga-Vazquez M.A."/>
            <person name="Balasubrmanian S."/>
            <person name="Barry K."/>
            <person name="Bauer D."/>
            <person name="Boehm C.R."/>
            <person name="Briginshaw L."/>
            <person name="Caballero-Perez J."/>
            <person name="Catarino B."/>
            <person name="Chen F."/>
            <person name="Chiyoda S."/>
            <person name="Chovatia M."/>
            <person name="Davies K.M."/>
            <person name="Delmans M."/>
            <person name="Demura T."/>
            <person name="Dierschke T."/>
            <person name="Dolan L."/>
            <person name="Dorantes-Acosta A.E."/>
            <person name="Eklund D.M."/>
            <person name="Florent S.N."/>
            <person name="Flores-Sandoval E."/>
            <person name="Fujiyama A."/>
            <person name="Fukuzawa H."/>
            <person name="Galik B."/>
            <person name="Grimanelli D."/>
            <person name="Grimwood J."/>
            <person name="Grossniklaus U."/>
            <person name="Hamada T."/>
            <person name="Haseloff J."/>
            <person name="Hetherington A.J."/>
            <person name="Higo A."/>
            <person name="Hirakawa Y."/>
            <person name="Hundley H.N."/>
            <person name="Ikeda Y."/>
            <person name="Inoue K."/>
            <person name="Inoue S.I."/>
            <person name="Ishida S."/>
            <person name="Jia Q."/>
            <person name="Kakita M."/>
            <person name="Kanazawa T."/>
            <person name="Kawai Y."/>
            <person name="Kawashima T."/>
            <person name="Kennedy M."/>
            <person name="Kinose K."/>
            <person name="Kinoshita T."/>
            <person name="Kohara Y."/>
            <person name="Koide E."/>
            <person name="Komatsu K."/>
            <person name="Kopischke S."/>
            <person name="Kubo M."/>
            <person name="Kyozuka J."/>
            <person name="Lagercrantz U."/>
            <person name="Lin S.S."/>
            <person name="Lindquist E."/>
            <person name="Lipzen A.M."/>
            <person name="Lu C.W."/>
            <person name="De Luna E."/>
            <person name="Martienssen R.A."/>
            <person name="Minamino N."/>
            <person name="Mizutani M."/>
            <person name="Mizutani M."/>
            <person name="Mochizuki N."/>
            <person name="Monte I."/>
            <person name="Mosher R."/>
            <person name="Nagasaki H."/>
            <person name="Nakagami H."/>
            <person name="Naramoto S."/>
            <person name="Nishitani K."/>
            <person name="Ohtani M."/>
            <person name="Okamoto T."/>
            <person name="Okumura M."/>
            <person name="Phillips J."/>
            <person name="Pollak B."/>
            <person name="Reinders A."/>
            <person name="Rovekamp M."/>
            <person name="Sano R."/>
            <person name="Sawa S."/>
            <person name="Schmid M.W."/>
            <person name="Shirakawa M."/>
            <person name="Solano R."/>
            <person name="Spunde A."/>
            <person name="Suetsugu N."/>
            <person name="Sugano S."/>
            <person name="Sugiyama A."/>
            <person name="Sun R."/>
            <person name="Suzuki Y."/>
            <person name="Takenaka M."/>
            <person name="Takezawa D."/>
            <person name="Tomogane H."/>
            <person name="Tsuzuki M."/>
            <person name="Ueda T."/>
            <person name="Umeda M."/>
            <person name="Ward J.M."/>
            <person name="Watanabe Y."/>
            <person name="Yazaki K."/>
            <person name="Yokoyama R."/>
            <person name="Yoshitake Y."/>
            <person name="Yotsui I."/>
            <person name="Zachgo S."/>
            <person name="Schmutz J."/>
        </authorList>
    </citation>
    <scope>NUCLEOTIDE SEQUENCE [LARGE SCALE GENOMIC DNA]</scope>
    <source>
        <strain evidence="7">Tak-1</strain>
    </source>
</reference>
<keyword evidence="5" id="KW-0472">Membrane</keyword>
<keyword evidence="5" id="KW-1133">Transmembrane helix</keyword>
<protein>
    <submittedName>
        <fullName evidence="6">Uncharacterized protein</fullName>
    </submittedName>
</protein>
<dbReference type="AlphaFoldDB" id="A0A2R6W2A7"/>
<name>A0A2R6W2A7_MARPO</name>
<evidence type="ECO:0000256" key="2">
    <source>
        <dbReference type="ARBA" id="ARBA00022690"/>
    </source>
</evidence>
<keyword evidence="2" id="KW-0646">Protease inhibitor</keyword>
<feature type="region of interest" description="Disordered" evidence="4">
    <location>
        <begin position="67"/>
        <end position="94"/>
    </location>
</feature>
<dbReference type="InterPro" id="IPR000864">
    <property type="entry name" value="Prot_inh_pot1"/>
</dbReference>
<keyword evidence="7" id="KW-1185">Reference proteome</keyword>
<dbReference type="Proteomes" id="UP000244005">
    <property type="component" value="Unassembled WGS sequence"/>
</dbReference>
<comment type="similarity">
    <text evidence="1">Belongs to the protease inhibitor I13 (potato type I serine protease inhibitor) family.</text>
</comment>
<dbReference type="SUPFAM" id="SSF54654">
    <property type="entry name" value="CI-2 family of serine protease inhibitors"/>
    <property type="match status" value="1"/>
</dbReference>
<dbReference type="EMBL" id="KZ772847">
    <property type="protein sequence ID" value="PTQ27982.1"/>
    <property type="molecule type" value="Genomic_DNA"/>
</dbReference>
<sequence>MDTSPLVSSPSRARKLSSGLKSITILAVAVAAIVLISGYAYKSMSDDSEPSRQVLVVNTANFKKSGVTKDIPLPHRTDRGDEMASTGPRKSWPHLVGQNAEEAKKKIQEDHPHLQVVILPQDSFMTMDYNLRRVRIFKDADQKVAKVPMLG</sequence>
<evidence type="ECO:0000256" key="1">
    <source>
        <dbReference type="ARBA" id="ARBA00008210"/>
    </source>
</evidence>
<keyword evidence="3" id="KW-0722">Serine protease inhibitor</keyword>
<evidence type="ECO:0000256" key="3">
    <source>
        <dbReference type="ARBA" id="ARBA00022900"/>
    </source>
</evidence>